<sequence length="117" mass="12568">MDDQPSPDENSIAGLFSRLIDDAERFVRAEIRLYRAQLFDRIGDAKAAILLGVTAFLLAQSAFIALFVGLVLILARAIGPAWAIVIVIGSGLAIAAVLVKIAIDKIRKVTAIKDHAE</sequence>
<accession>A0A7H0LPA1</accession>
<dbReference type="EMBL" id="CP061038">
    <property type="protein sequence ID" value="QNQ11504.1"/>
    <property type="molecule type" value="Genomic_DNA"/>
</dbReference>
<dbReference type="AlphaFoldDB" id="A0A7H0LPA1"/>
<dbReference type="Proteomes" id="UP000516148">
    <property type="component" value="Chromosome"/>
</dbReference>
<dbReference type="RefSeq" id="WP_187763785.1">
    <property type="nucleotide sequence ID" value="NZ_CP061038.1"/>
</dbReference>
<keyword evidence="1" id="KW-1133">Transmembrane helix</keyword>
<organism evidence="2 3">
    <name type="scientific">Sphingomonas alpina</name>
    <dbReference type="NCBI Taxonomy" id="653931"/>
    <lineage>
        <taxon>Bacteria</taxon>
        <taxon>Pseudomonadati</taxon>
        <taxon>Pseudomonadota</taxon>
        <taxon>Alphaproteobacteria</taxon>
        <taxon>Sphingomonadales</taxon>
        <taxon>Sphingomonadaceae</taxon>
        <taxon>Sphingomonas</taxon>
    </lineage>
</organism>
<gene>
    <name evidence="2" type="ORF">H3Z74_10430</name>
</gene>
<evidence type="ECO:0000256" key="1">
    <source>
        <dbReference type="SAM" id="Phobius"/>
    </source>
</evidence>
<evidence type="ECO:0000313" key="2">
    <source>
        <dbReference type="EMBL" id="QNQ11504.1"/>
    </source>
</evidence>
<name>A0A7H0LPA1_9SPHN</name>
<keyword evidence="1" id="KW-0812">Transmembrane</keyword>
<proteinExistence type="predicted"/>
<dbReference type="Pfam" id="PF07332">
    <property type="entry name" value="Phage_holin_3_6"/>
    <property type="match status" value="1"/>
</dbReference>
<evidence type="ECO:0000313" key="3">
    <source>
        <dbReference type="Proteomes" id="UP000516148"/>
    </source>
</evidence>
<reference evidence="2 3" key="1">
    <citation type="submission" date="2020-09" db="EMBL/GenBank/DDBJ databases">
        <title>Sphingomonas sp., a new species isolated from pork steak.</title>
        <authorList>
            <person name="Heidler von Heilborn D."/>
        </authorList>
    </citation>
    <scope>NUCLEOTIDE SEQUENCE [LARGE SCALE GENOMIC DNA]</scope>
    <source>
        <strain evidence="3">S8-3T</strain>
    </source>
</reference>
<keyword evidence="1" id="KW-0472">Membrane</keyword>
<feature type="transmembrane region" description="Helical" evidence="1">
    <location>
        <begin position="81"/>
        <end position="103"/>
    </location>
</feature>
<protein>
    <submittedName>
        <fullName evidence="2">Phage holin family protein</fullName>
    </submittedName>
</protein>
<feature type="transmembrane region" description="Helical" evidence="1">
    <location>
        <begin position="47"/>
        <end position="75"/>
    </location>
</feature>
<dbReference type="InterPro" id="IPR009937">
    <property type="entry name" value="Phage_holin_3_6"/>
</dbReference>
<dbReference type="KEGG" id="spap:H3Z74_10430"/>
<keyword evidence="3" id="KW-1185">Reference proteome</keyword>